<feature type="chain" id="PRO_5004934816" description="DNA-directed RNA polymerase" evidence="2">
    <location>
        <begin position="23"/>
        <end position="416"/>
    </location>
</feature>
<name>W9ZBX9_9EURO</name>
<dbReference type="eggNOG" id="ENOG502S005">
    <property type="taxonomic scope" value="Eukaryota"/>
</dbReference>
<evidence type="ECO:0000256" key="1">
    <source>
        <dbReference type="SAM" id="MobiDB-lite"/>
    </source>
</evidence>
<keyword evidence="2" id="KW-0732">Signal</keyword>
<dbReference type="STRING" id="1182542.W9ZBX9"/>
<sequence>MASFIKTMAAATLVLMISSADAHMIMKSPVPYGKSTLNNSPLVADGSDFPCKQRTGVYDLEGAENVLAIGEPQTLSFTGSAVHGGGSCQVSLTTDLQPTKDSKWMVIKSIEGGCPASVAGNLPADPNGDGASTFQYTIPEGISPGQYTIAWSWINKIGNREFYMNCGPATVTAAKKKRYAPAPKISKRQTSFPDMFVANLASVNDCTTPESFDYVYPNPGQVVQSAGTGPYTTLSCGAAGGSVAAEQPTASPDAGSGSAAATVATSVATQATGDAGASSVEPTFAGSVDSQPTGGSGPGVFATGAASPSTTTETPEVVPVSTAAPAATGTSSTTTTTTTGTQSGPCTDEGAWSCSADGSSFQRCASGTWSVALAMDAGMKCQPGVSDTFVTLPGKAKRHSHGHLRRMAGLFGGSYH</sequence>
<dbReference type="Proteomes" id="UP000019478">
    <property type="component" value="Unassembled WGS sequence"/>
</dbReference>
<evidence type="ECO:0000313" key="4">
    <source>
        <dbReference type="Proteomes" id="UP000019478"/>
    </source>
</evidence>
<gene>
    <name evidence="3" type="ORF">A1O3_00564</name>
</gene>
<dbReference type="GeneID" id="19164704"/>
<dbReference type="RefSeq" id="XP_007728904.1">
    <property type="nucleotide sequence ID" value="XM_007730714.1"/>
</dbReference>
<evidence type="ECO:0000313" key="3">
    <source>
        <dbReference type="EMBL" id="EXJ92014.1"/>
    </source>
</evidence>
<protein>
    <recommendedName>
        <fullName evidence="5">DNA-directed RNA polymerase</fullName>
    </recommendedName>
</protein>
<organism evidence="3 4">
    <name type="scientific">Capronia epimyces CBS 606.96</name>
    <dbReference type="NCBI Taxonomy" id="1182542"/>
    <lineage>
        <taxon>Eukaryota</taxon>
        <taxon>Fungi</taxon>
        <taxon>Dikarya</taxon>
        <taxon>Ascomycota</taxon>
        <taxon>Pezizomycotina</taxon>
        <taxon>Eurotiomycetes</taxon>
        <taxon>Chaetothyriomycetidae</taxon>
        <taxon>Chaetothyriales</taxon>
        <taxon>Herpotrichiellaceae</taxon>
        <taxon>Capronia</taxon>
    </lineage>
</organism>
<dbReference type="AlphaFoldDB" id="W9ZBX9"/>
<accession>W9ZBX9</accession>
<feature type="region of interest" description="Disordered" evidence="1">
    <location>
        <begin position="273"/>
        <end position="345"/>
    </location>
</feature>
<keyword evidence="4" id="KW-1185">Reference proteome</keyword>
<dbReference type="HOGENOM" id="CLU_032571_1_0_1"/>
<dbReference type="EMBL" id="AMGY01000001">
    <property type="protein sequence ID" value="EXJ92014.1"/>
    <property type="molecule type" value="Genomic_DNA"/>
</dbReference>
<dbReference type="OrthoDB" id="2342176at2759"/>
<feature type="compositionally biased region" description="Low complexity" evidence="1">
    <location>
        <begin position="305"/>
        <end position="345"/>
    </location>
</feature>
<feature type="signal peptide" evidence="2">
    <location>
        <begin position="1"/>
        <end position="22"/>
    </location>
</feature>
<dbReference type="Gene3D" id="2.70.50.70">
    <property type="match status" value="1"/>
</dbReference>
<dbReference type="PANTHER" id="PTHR36182">
    <property type="entry name" value="PROTEIN, PUTATIVE (AFU_ORTHOLOGUE AFUA_6G10930)-RELATED"/>
    <property type="match status" value="1"/>
</dbReference>
<dbReference type="PANTHER" id="PTHR36182:SF2">
    <property type="entry name" value="LYTIC POLYSACCHARIDE MONOOXYGENASE"/>
    <property type="match status" value="1"/>
</dbReference>
<evidence type="ECO:0008006" key="5">
    <source>
        <dbReference type="Google" id="ProtNLM"/>
    </source>
</evidence>
<reference evidence="3 4" key="1">
    <citation type="submission" date="2013-03" db="EMBL/GenBank/DDBJ databases">
        <title>The Genome Sequence of Capronia epimyces CBS 606.96.</title>
        <authorList>
            <consortium name="The Broad Institute Genomics Platform"/>
            <person name="Cuomo C."/>
            <person name="de Hoog S."/>
            <person name="Gorbushina A."/>
            <person name="Walker B."/>
            <person name="Young S.K."/>
            <person name="Zeng Q."/>
            <person name="Gargeya S."/>
            <person name="Fitzgerald M."/>
            <person name="Haas B."/>
            <person name="Abouelleil A."/>
            <person name="Allen A.W."/>
            <person name="Alvarado L."/>
            <person name="Arachchi H.M."/>
            <person name="Berlin A.M."/>
            <person name="Chapman S.B."/>
            <person name="Gainer-Dewar J."/>
            <person name="Goldberg J."/>
            <person name="Griggs A."/>
            <person name="Gujja S."/>
            <person name="Hansen M."/>
            <person name="Howarth C."/>
            <person name="Imamovic A."/>
            <person name="Ireland A."/>
            <person name="Larimer J."/>
            <person name="McCowan C."/>
            <person name="Murphy C."/>
            <person name="Pearson M."/>
            <person name="Poon T.W."/>
            <person name="Priest M."/>
            <person name="Roberts A."/>
            <person name="Saif S."/>
            <person name="Shea T."/>
            <person name="Sisk P."/>
            <person name="Sykes S."/>
            <person name="Wortman J."/>
            <person name="Nusbaum C."/>
            <person name="Birren B."/>
        </authorList>
    </citation>
    <scope>NUCLEOTIDE SEQUENCE [LARGE SCALE GENOMIC DNA]</scope>
    <source>
        <strain evidence="3 4">CBS 606.96</strain>
    </source>
</reference>
<evidence type="ECO:0000256" key="2">
    <source>
        <dbReference type="SAM" id="SignalP"/>
    </source>
</evidence>
<comment type="caution">
    <text evidence="3">The sequence shown here is derived from an EMBL/GenBank/DDBJ whole genome shotgun (WGS) entry which is preliminary data.</text>
</comment>
<proteinExistence type="predicted"/>